<keyword evidence="7" id="KW-0238">DNA-binding</keyword>
<dbReference type="FunFam" id="3.30.160.60:FF:000325">
    <property type="entry name" value="ZFP90 zinc finger protein"/>
    <property type="match status" value="1"/>
</dbReference>
<evidence type="ECO:0000256" key="6">
    <source>
        <dbReference type="ARBA" id="ARBA00023015"/>
    </source>
</evidence>
<evidence type="ECO:0000256" key="9">
    <source>
        <dbReference type="ARBA" id="ARBA00023242"/>
    </source>
</evidence>
<dbReference type="FunFam" id="3.30.160.60:FF:001009">
    <property type="entry name" value="Zinc finger protein 26"/>
    <property type="match status" value="1"/>
</dbReference>
<name>A0A8S4SIY0_9NEOP</name>
<evidence type="ECO:0000313" key="15">
    <source>
        <dbReference type="EMBL" id="CAH2269139.1"/>
    </source>
</evidence>
<dbReference type="Proteomes" id="UP000838756">
    <property type="component" value="Unassembled WGS sequence"/>
</dbReference>
<evidence type="ECO:0000256" key="10">
    <source>
        <dbReference type="PROSITE-ProRule" id="PRU00042"/>
    </source>
</evidence>
<feature type="domain" description="C2H2-type" evidence="13">
    <location>
        <begin position="215"/>
        <end position="242"/>
    </location>
</feature>
<keyword evidence="6" id="KW-0805">Transcription regulation</keyword>
<feature type="domain" description="C2H2-type" evidence="13">
    <location>
        <begin position="312"/>
        <end position="339"/>
    </location>
</feature>
<dbReference type="SUPFAM" id="SSF57716">
    <property type="entry name" value="Glucocorticoid receptor-like (DNA-binding domain)"/>
    <property type="match status" value="1"/>
</dbReference>
<feature type="domain" description="C2H2-type" evidence="13">
    <location>
        <begin position="368"/>
        <end position="395"/>
    </location>
</feature>
<evidence type="ECO:0000256" key="8">
    <source>
        <dbReference type="ARBA" id="ARBA00023163"/>
    </source>
</evidence>
<dbReference type="PROSITE" id="PS00028">
    <property type="entry name" value="ZINC_FINGER_C2H2_1"/>
    <property type="match status" value="8"/>
</dbReference>
<dbReference type="InterPro" id="IPR036236">
    <property type="entry name" value="Znf_C2H2_sf"/>
</dbReference>
<evidence type="ECO:0000256" key="12">
    <source>
        <dbReference type="SAM" id="MobiDB-lite"/>
    </source>
</evidence>
<dbReference type="Pfam" id="PF00096">
    <property type="entry name" value="zf-C2H2"/>
    <property type="match status" value="6"/>
</dbReference>
<feature type="binding site" evidence="11">
    <location>
        <position position="9"/>
    </location>
    <ligand>
        <name>Zn(2+)</name>
        <dbReference type="ChEBI" id="CHEBI:29105"/>
    </ligand>
</feature>
<evidence type="ECO:0000259" key="13">
    <source>
        <dbReference type="PROSITE" id="PS50157"/>
    </source>
</evidence>
<keyword evidence="4 10" id="KW-0863">Zinc-finger</keyword>
<evidence type="ECO:0000256" key="7">
    <source>
        <dbReference type="ARBA" id="ARBA00023125"/>
    </source>
</evidence>
<evidence type="ECO:0000256" key="2">
    <source>
        <dbReference type="ARBA" id="ARBA00022723"/>
    </source>
</evidence>
<feature type="binding site" evidence="11">
    <location>
        <position position="60"/>
    </location>
    <ligand>
        <name>Zn(2+)</name>
        <dbReference type="ChEBI" id="CHEBI:29105"/>
    </ligand>
</feature>
<feature type="domain" description="ZAD" evidence="14">
    <location>
        <begin position="7"/>
        <end position="84"/>
    </location>
</feature>
<dbReference type="SMART" id="SM00868">
    <property type="entry name" value="zf-AD"/>
    <property type="match status" value="1"/>
</dbReference>
<evidence type="ECO:0000256" key="3">
    <source>
        <dbReference type="ARBA" id="ARBA00022737"/>
    </source>
</evidence>
<dbReference type="PROSITE" id="PS51915">
    <property type="entry name" value="ZAD"/>
    <property type="match status" value="1"/>
</dbReference>
<keyword evidence="5 11" id="KW-0862">Zinc</keyword>
<comment type="caution">
    <text evidence="15">The sequence shown here is derived from an EMBL/GenBank/DDBJ whole genome shotgun (WGS) entry which is preliminary data.</text>
</comment>
<dbReference type="InterPro" id="IPR013087">
    <property type="entry name" value="Znf_C2H2_type"/>
</dbReference>
<feature type="domain" description="C2H2-type" evidence="13">
    <location>
        <begin position="424"/>
        <end position="447"/>
    </location>
</feature>
<evidence type="ECO:0000256" key="1">
    <source>
        <dbReference type="ARBA" id="ARBA00004123"/>
    </source>
</evidence>
<dbReference type="PANTHER" id="PTHR24393">
    <property type="entry name" value="ZINC FINGER PROTEIN"/>
    <property type="match status" value="1"/>
</dbReference>
<evidence type="ECO:0000256" key="5">
    <source>
        <dbReference type="ARBA" id="ARBA00022833"/>
    </source>
</evidence>
<reference evidence="15" key="1">
    <citation type="submission" date="2022-03" db="EMBL/GenBank/DDBJ databases">
        <authorList>
            <person name="Lindestad O."/>
        </authorList>
    </citation>
    <scope>NUCLEOTIDE SEQUENCE</scope>
</reference>
<keyword evidence="3" id="KW-0677">Repeat</keyword>
<evidence type="ECO:0000259" key="14">
    <source>
        <dbReference type="PROSITE" id="PS51915"/>
    </source>
</evidence>
<accession>A0A8S4SIY0</accession>
<keyword evidence="8" id="KW-0804">Transcription</keyword>
<dbReference type="InterPro" id="IPR012934">
    <property type="entry name" value="Znf_AD"/>
</dbReference>
<dbReference type="GO" id="GO:0005634">
    <property type="term" value="C:nucleus"/>
    <property type="evidence" value="ECO:0007669"/>
    <property type="project" value="UniProtKB-SubCell"/>
</dbReference>
<dbReference type="Pfam" id="PF13912">
    <property type="entry name" value="zf-C2H2_6"/>
    <property type="match status" value="1"/>
</dbReference>
<dbReference type="OrthoDB" id="3437960at2759"/>
<dbReference type="GO" id="GO:0000978">
    <property type="term" value="F:RNA polymerase II cis-regulatory region sequence-specific DNA binding"/>
    <property type="evidence" value="ECO:0007669"/>
    <property type="project" value="TreeGrafter"/>
</dbReference>
<feature type="binding site" evidence="11">
    <location>
        <position position="12"/>
    </location>
    <ligand>
        <name>Zn(2+)</name>
        <dbReference type="ChEBI" id="CHEBI:29105"/>
    </ligand>
</feature>
<feature type="domain" description="C2H2-type" evidence="13">
    <location>
        <begin position="340"/>
        <end position="367"/>
    </location>
</feature>
<sequence length="513" mass="60224">MSELENAYCRFCAELKSSTKLLNLLNEHNIRDDIVKKLNKMNVNIKFIEDSLPNTVCYTCTASLDKAFEIILEIEKAQDILEDIILVKSIKKEDFTSDFDNDLDQCMSYDVDVKLEDTQPQHSKKNIYNDKKRKQKIPSDLDGVPLSQLKLTWQEYSWKCAYCETLFPTIDELKSHSIQYHECCNPYRCTDCNIRKLKLDSFVAHVKRHRKYLKLSCYKCHKRFSKITDAKLHHNLHVDSNYFCTGCNSTFNTSDELTEHSKYNRDLKIRQLPPIAKERLESLNCPICQKLFKYKGTLSNHLLTHTERKREHTCEKCGKRFLSKQNLAGHMMLHDDVRPYPCEICKFRFRTPAQLRMHVGIHDGIKPFECDQCGRCFRLRKQLVNHSIVHTDALPYVCSYCSKGFRFKSILNQHIRQHTGIKPYSCQHCERTFTNWPNYNKHMNRRHGLNMAKKKRTPKGVYPIDPVTGQMVLYEETNKTNEWKSKLLEGSRKPGRPKGINHENTNVPLKCND</sequence>
<keyword evidence="16" id="KW-1185">Reference proteome</keyword>
<comment type="subcellular location">
    <subcellularLocation>
        <location evidence="1">Nucleus</location>
    </subcellularLocation>
</comment>
<evidence type="ECO:0000256" key="4">
    <source>
        <dbReference type="ARBA" id="ARBA00022771"/>
    </source>
</evidence>
<feature type="region of interest" description="Disordered" evidence="12">
    <location>
        <begin position="489"/>
        <end position="513"/>
    </location>
</feature>
<dbReference type="SUPFAM" id="SSF57667">
    <property type="entry name" value="beta-beta-alpha zinc fingers"/>
    <property type="match status" value="3"/>
</dbReference>
<dbReference type="PROSITE" id="PS50157">
    <property type="entry name" value="ZINC_FINGER_C2H2_2"/>
    <property type="match status" value="8"/>
</dbReference>
<keyword evidence="2 11" id="KW-0479">Metal-binding</keyword>
<dbReference type="Gene3D" id="3.30.160.60">
    <property type="entry name" value="Classic Zinc Finger"/>
    <property type="match status" value="7"/>
</dbReference>
<gene>
    <name evidence="15" type="primary">jg23021</name>
    <name evidence="15" type="ORF">PAEG_LOCUS27425</name>
</gene>
<dbReference type="FunFam" id="3.30.160.60:FF:000446">
    <property type="entry name" value="Zinc finger protein"/>
    <property type="match status" value="1"/>
</dbReference>
<protein>
    <submittedName>
        <fullName evidence="15">Jg23021 protein</fullName>
    </submittedName>
</protein>
<dbReference type="SMART" id="SM00355">
    <property type="entry name" value="ZnF_C2H2"/>
    <property type="match status" value="10"/>
</dbReference>
<dbReference type="EMBL" id="CAKXAJ010026500">
    <property type="protein sequence ID" value="CAH2269139.1"/>
    <property type="molecule type" value="Genomic_DNA"/>
</dbReference>
<dbReference type="GO" id="GO:0008270">
    <property type="term" value="F:zinc ion binding"/>
    <property type="evidence" value="ECO:0007669"/>
    <property type="project" value="UniProtKB-UniRule"/>
</dbReference>
<feature type="binding site" evidence="11">
    <location>
        <position position="57"/>
    </location>
    <ligand>
        <name>Zn(2+)</name>
        <dbReference type="ChEBI" id="CHEBI:29105"/>
    </ligand>
</feature>
<feature type="domain" description="C2H2-type" evidence="13">
    <location>
        <begin position="283"/>
        <end position="310"/>
    </location>
</feature>
<organism evidence="15 16">
    <name type="scientific">Pararge aegeria aegeria</name>
    <dbReference type="NCBI Taxonomy" id="348720"/>
    <lineage>
        <taxon>Eukaryota</taxon>
        <taxon>Metazoa</taxon>
        <taxon>Ecdysozoa</taxon>
        <taxon>Arthropoda</taxon>
        <taxon>Hexapoda</taxon>
        <taxon>Insecta</taxon>
        <taxon>Pterygota</taxon>
        <taxon>Neoptera</taxon>
        <taxon>Endopterygota</taxon>
        <taxon>Lepidoptera</taxon>
        <taxon>Glossata</taxon>
        <taxon>Ditrysia</taxon>
        <taxon>Papilionoidea</taxon>
        <taxon>Nymphalidae</taxon>
        <taxon>Satyrinae</taxon>
        <taxon>Satyrini</taxon>
        <taxon>Parargina</taxon>
        <taxon>Pararge</taxon>
    </lineage>
</organism>
<evidence type="ECO:0000256" key="11">
    <source>
        <dbReference type="PROSITE-ProRule" id="PRU01263"/>
    </source>
</evidence>
<dbReference type="PANTHER" id="PTHR24393:SF34">
    <property type="entry name" value="PR_SET DOMAIN 13"/>
    <property type="match status" value="1"/>
</dbReference>
<feature type="domain" description="C2H2-type" evidence="13">
    <location>
        <begin position="242"/>
        <end position="269"/>
    </location>
</feature>
<proteinExistence type="predicted"/>
<dbReference type="GO" id="GO:0001228">
    <property type="term" value="F:DNA-binding transcription activator activity, RNA polymerase II-specific"/>
    <property type="evidence" value="ECO:0007669"/>
    <property type="project" value="TreeGrafter"/>
</dbReference>
<feature type="domain" description="C2H2-type" evidence="13">
    <location>
        <begin position="396"/>
        <end position="423"/>
    </location>
</feature>
<dbReference type="FunFam" id="3.30.160.60:FF:000100">
    <property type="entry name" value="Zinc finger 45-like"/>
    <property type="match status" value="1"/>
</dbReference>
<keyword evidence="9" id="KW-0539">Nucleus</keyword>
<dbReference type="AlphaFoldDB" id="A0A8S4SIY0"/>
<evidence type="ECO:0000313" key="16">
    <source>
        <dbReference type="Proteomes" id="UP000838756"/>
    </source>
</evidence>